<accession>A0AAV7V3H1</accession>
<keyword evidence="2" id="KW-1185">Reference proteome</keyword>
<reference evidence="1" key="1">
    <citation type="journal article" date="2022" name="bioRxiv">
        <title>Sequencing and chromosome-scale assembly of the giantPleurodeles waltlgenome.</title>
        <authorList>
            <person name="Brown T."/>
            <person name="Elewa A."/>
            <person name="Iarovenko S."/>
            <person name="Subramanian E."/>
            <person name="Araus A.J."/>
            <person name="Petzold A."/>
            <person name="Susuki M."/>
            <person name="Suzuki K.-i.T."/>
            <person name="Hayashi T."/>
            <person name="Toyoda A."/>
            <person name="Oliveira C."/>
            <person name="Osipova E."/>
            <person name="Leigh N.D."/>
            <person name="Simon A."/>
            <person name="Yun M.H."/>
        </authorList>
    </citation>
    <scope>NUCLEOTIDE SEQUENCE</scope>
    <source>
        <strain evidence="1">20211129_DDA</strain>
        <tissue evidence="1">Liver</tissue>
    </source>
</reference>
<sequence>MAYRSTLDRLDLLQMPLRSNCPDEATLSHKGTTSIARVGGDQLTVQREMLKVRGLMKETSNQTVQAYACLRWQDYGSRGLPSQLVQ</sequence>
<name>A0AAV7V3H1_PLEWA</name>
<evidence type="ECO:0000313" key="1">
    <source>
        <dbReference type="EMBL" id="KAJ1195331.1"/>
    </source>
</evidence>
<dbReference type="EMBL" id="JANPWB010000004">
    <property type="protein sequence ID" value="KAJ1195331.1"/>
    <property type="molecule type" value="Genomic_DNA"/>
</dbReference>
<evidence type="ECO:0000313" key="2">
    <source>
        <dbReference type="Proteomes" id="UP001066276"/>
    </source>
</evidence>
<proteinExistence type="predicted"/>
<gene>
    <name evidence="1" type="ORF">NDU88_004612</name>
</gene>
<dbReference type="Proteomes" id="UP001066276">
    <property type="component" value="Chromosome 2_2"/>
</dbReference>
<protein>
    <submittedName>
        <fullName evidence="1">Uncharacterized protein</fullName>
    </submittedName>
</protein>
<dbReference type="AlphaFoldDB" id="A0AAV7V3H1"/>
<comment type="caution">
    <text evidence="1">The sequence shown here is derived from an EMBL/GenBank/DDBJ whole genome shotgun (WGS) entry which is preliminary data.</text>
</comment>
<organism evidence="1 2">
    <name type="scientific">Pleurodeles waltl</name>
    <name type="common">Iberian ribbed newt</name>
    <dbReference type="NCBI Taxonomy" id="8319"/>
    <lineage>
        <taxon>Eukaryota</taxon>
        <taxon>Metazoa</taxon>
        <taxon>Chordata</taxon>
        <taxon>Craniata</taxon>
        <taxon>Vertebrata</taxon>
        <taxon>Euteleostomi</taxon>
        <taxon>Amphibia</taxon>
        <taxon>Batrachia</taxon>
        <taxon>Caudata</taxon>
        <taxon>Salamandroidea</taxon>
        <taxon>Salamandridae</taxon>
        <taxon>Pleurodelinae</taxon>
        <taxon>Pleurodeles</taxon>
    </lineage>
</organism>